<keyword evidence="3" id="KW-1185">Reference proteome</keyword>
<organism evidence="3">
    <name type="scientific">Laccaria bicolor (strain S238N-H82 / ATCC MYA-4686)</name>
    <name type="common">Bicoloured deceiver</name>
    <name type="synonym">Laccaria laccata var. bicolor</name>
    <dbReference type="NCBI Taxonomy" id="486041"/>
    <lineage>
        <taxon>Eukaryota</taxon>
        <taxon>Fungi</taxon>
        <taxon>Dikarya</taxon>
        <taxon>Basidiomycota</taxon>
        <taxon>Agaricomycotina</taxon>
        <taxon>Agaricomycetes</taxon>
        <taxon>Agaricomycetidae</taxon>
        <taxon>Agaricales</taxon>
        <taxon>Agaricineae</taxon>
        <taxon>Hydnangiaceae</taxon>
        <taxon>Laccaria</taxon>
    </lineage>
</organism>
<dbReference type="InParanoid" id="B0DMN2"/>
<proteinExistence type="predicted"/>
<evidence type="ECO:0000313" key="2">
    <source>
        <dbReference type="EMBL" id="EDR04218.1"/>
    </source>
</evidence>
<gene>
    <name evidence="2" type="ORF">LACBIDRAFT_330842</name>
</gene>
<dbReference type="Proteomes" id="UP000001194">
    <property type="component" value="Unassembled WGS sequence"/>
</dbReference>
<feature type="domain" description="F-box" evidence="1">
    <location>
        <begin position="64"/>
        <end position="102"/>
    </location>
</feature>
<dbReference type="OrthoDB" id="3071324at2759"/>
<dbReference type="EMBL" id="DS547119">
    <property type="protein sequence ID" value="EDR04218.1"/>
    <property type="molecule type" value="Genomic_DNA"/>
</dbReference>
<reference evidence="2 3" key="1">
    <citation type="journal article" date="2008" name="Nature">
        <title>The genome of Laccaria bicolor provides insights into mycorrhizal symbiosis.</title>
        <authorList>
            <person name="Martin F."/>
            <person name="Aerts A."/>
            <person name="Ahren D."/>
            <person name="Brun A."/>
            <person name="Danchin E.G.J."/>
            <person name="Duchaussoy F."/>
            <person name="Gibon J."/>
            <person name="Kohler A."/>
            <person name="Lindquist E."/>
            <person name="Pereda V."/>
            <person name="Salamov A."/>
            <person name="Shapiro H.J."/>
            <person name="Wuyts J."/>
            <person name="Blaudez D."/>
            <person name="Buee M."/>
            <person name="Brokstein P."/>
            <person name="Canbaeck B."/>
            <person name="Cohen D."/>
            <person name="Courty P.E."/>
            <person name="Coutinho P.M."/>
            <person name="Delaruelle C."/>
            <person name="Detter J.C."/>
            <person name="Deveau A."/>
            <person name="DiFazio S."/>
            <person name="Duplessis S."/>
            <person name="Fraissinet-Tachet L."/>
            <person name="Lucic E."/>
            <person name="Frey-Klett P."/>
            <person name="Fourrey C."/>
            <person name="Feussner I."/>
            <person name="Gay G."/>
            <person name="Grimwood J."/>
            <person name="Hoegger P.J."/>
            <person name="Jain P."/>
            <person name="Kilaru S."/>
            <person name="Labbe J."/>
            <person name="Lin Y.C."/>
            <person name="Legue V."/>
            <person name="Le Tacon F."/>
            <person name="Marmeisse R."/>
            <person name="Melayah D."/>
            <person name="Montanini B."/>
            <person name="Muratet M."/>
            <person name="Nehls U."/>
            <person name="Niculita-Hirzel H."/>
            <person name="Oudot-Le Secq M.P."/>
            <person name="Peter M."/>
            <person name="Quesneville H."/>
            <person name="Rajashekar B."/>
            <person name="Reich M."/>
            <person name="Rouhier N."/>
            <person name="Schmutz J."/>
            <person name="Yin T."/>
            <person name="Chalot M."/>
            <person name="Henrissat B."/>
            <person name="Kuees U."/>
            <person name="Lucas S."/>
            <person name="Van de Peer Y."/>
            <person name="Podila G.K."/>
            <person name="Polle A."/>
            <person name="Pukkila P.J."/>
            <person name="Richardson P.M."/>
            <person name="Rouze P."/>
            <person name="Sanders I.R."/>
            <person name="Stajich J.E."/>
            <person name="Tunlid A."/>
            <person name="Tuskan G."/>
            <person name="Grigoriev I.V."/>
        </authorList>
    </citation>
    <scope>NUCLEOTIDE SEQUENCE [LARGE SCALE GENOMIC DNA]</scope>
    <source>
        <strain evidence="3">S238N-H82 / ATCC MYA-4686</strain>
    </source>
</reference>
<dbReference type="InterPro" id="IPR001810">
    <property type="entry name" value="F-box_dom"/>
</dbReference>
<dbReference type="GeneID" id="6080832"/>
<dbReference type="InterPro" id="IPR032675">
    <property type="entry name" value="LRR_dom_sf"/>
</dbReference>
<dbReference type="AlphaFoldDB" id="B0DMN2"/>
<dbReference type="RefSeq" id="XP_001885109.1">
    <property type="nucleotide sequence ID" value="XM_001885074.1"/>
</dbReference>
<dbReference type="HOGENOM" id="CLU_013121_1_0_1"/>
<protein>
    <submittedName>
        <fullName evidence="2">Predicted protein</fullName>
    </submittedName>
</protein>
<dbReference type="PROSITE" id="PS50181">
    <property type="entry name" value="FBOX"/>
    <property type="match status" value="1"/>
</dbReference>
<dbReference type="KEGG" id="lbc:LACBIDRAFT_330842"/>
<dbReference type="Gene3D" id="3.80.10.10">
    <property type="entry name" value="Ribonuclease Inhibitor"/>
    <property type="match status" value="1"/>
</dbReference>
<evidence type="ECO:0000259" key="1">
    <source>
        <dbReference type="PROSITE" id="PS50181"/>
    </source>
</evidence>
<accession>B0DMN2</accession>
<evidence type="ECO:0000313" key="3">
    <source>
        <dbReference type="Proteomes" id="UP000001194"/>
    </source>
</evidence>
<dbReference type="SUPFAM" id="SSF52047">
    <property type="entry name" value="RNI-like"/>
    <property type="match status" value="1"/>
</dbReference>
<sequence>MSKMKASRFHHGLSRKNRHSLGPTSYALHPIVVFILSTLRRSTRSSPKLKYLLISLAYTISGMPTSILDLPTELILEIIHSDDSTDVTIAYLGMTCRRLHDICQVLVVECQLPVLRTLVSRRRLFIYKNPTSITMKDEELGDIKEIFQASFHKIEYVPVTFIAEENASVHGLIFHANAVCHINIILDSPSYMFSKAGEEDWHKSLASLISVSSAKDMASLTITGIPHGDLQYFTPIPGIPKTPSSPVKKYLSIFSPRKVRFLGHKTPSGGIQHHIGTQPKRAPGRKRLLNNGVYVDTPQGLKSFEIHSPLPFHGACFPHTLQVLNGGYLTKLSLSNTRLRTSDWSHILPLLIMPYLSEFIVGDSDIAFHDLSPFLLRHSSITHLDLSFSSPIGPIVAPAGFLPRLEVISGNHDYLLGLLSSQIPLFPNLCSVTLTRHPMRAIQQGAVDTILRNLADRKRGTIRLSIEFSDAIGLMDCFSNATSEPCSLDCVKTLEVIRFGFRMPSEMCDSFFSWVSVFHYMQELDLTRLVPPDSKMWTWRIDALWDSCPELQSIVVGVKTYQRPVKGVK</sequence>
<name>B0DMN2_LACBS</name>